<dbReference type="STRING" id="1192034.CAP_0682"/>
<comment type="caution">
    <text evidence="1">The sequence shown here is derived from an EMBL/GenBank/DDBJ whole genome shotgun (WGS) entry which is preliminary data.</text>
</comment>
<evidence type="ECO:0000313" key="2">
    <source>
        <dbReference type="Proteomes" id="UP000019678"/>
    </source>
</evidence>
<dbReference type="Proteomes" id="UP000019678">
    <property type="component" value="Unassembled WGS sequence"/>
</dbReference>
<organism evidence="1 2">
    <name type="scientific">Chondromyces apiculatus DSM 436</name>
    <dbReference type="NCBI Taxonomy" id="1192034"/>
    <lineage>
        <taxon>Bacteria</taxon>
        <taxon>Pseudomonadati</taxon>
        <taxon>Myxococcota</taxon>
        <taxon>Polyangia</taxon>
        <taxon>Polyangiales</taxon>
        <taxon>Polyangiaceae</taxon>
        <taxon>Chondromyces</taxon>
    </lineage>
</organism>
<reference evidence="1 2" key="1">
    <citation type="submission" date="2013-05" db="EMBL/GenBank/DDBJ databases">
        <title>Genome assembly of Chondromyces apiculatus DSM 436.</title>
        <authorList>
            <person name="Sharma G."/>
            <person name="Khatri I."/>
            <person name="Kaur C."/>
            <person name="Mayilraj S."/>
            <person name="Subramanian S."/>
        </authorList>
    </citation>
    <scope>NUCLEOTIDE SEQUENCE [LARGE SCALE GENOMIC DNA]</scope>
    <source>
        <strain evidence="1 2">DSM 436</strain>
    </source>
</reference>
<proteinExistence type="predicted"/>
<gene>
    <name evidence="1" type="ORF">CAP_0682</name>
</gene>
<evidence type="ECO:0000313" key="1">
    <source>
        <dbReference type="EMBL" id="EYF07203.1"/>
    </source>
</evidence>
<sequence length="243" mass="25684">MFRSRSPEQTRWRFALACAVGAAGGALLLTACGSGDKEWEELPGTLELFAYPMPPAAGQELVLGLLATNVGPVDVFQGEQRLATFVRVDLAERVDFRVTAVSAELPRAVAVAYDYERLEVGAVPYEGATPEPEPEPEPGPFAENCPGVVDLSAQECSVEGGAAVHVRVRNDGPNPVSVYNRPVSIGDPSQCILDIKALTASGAVSEFEATAGAVIRVLDDVTIQVVREVRLPEVAACDLVLGP</sequence>
<protein>
    <recommendedName>
        <fullName evidence="3">Lipoprotein</fullName>
    </recommendedName>
</protein>
<dbReference type="EMBL" id="ASRX01000011">
    <property type="protein sequence ID" value="EYF07203.1"/>
    <property type="molecule type" value="Genomic_DNA"/>
</dbReference>
<name>A0A017TD41_9BACT</name>
<keyword evidence="2" id="KW-1185">Reference proteome</keyword>
<dbReference type="AlphaFoldDB" id="A0A017TD41"/>
<dbReference type="OrthoDB" id="9833743at2"/>
<evidence type="ECO:0008006" key="3">
    <source>
        <dbReference type="Google" id="ProtNLM"/>
    </source>
</evidence>
<dbReference type="RefSeq" id="WP_044238242.1">
    <property type="nucleotide sequence ID" value="NZ_ASRX01000011.1"/>
</dbReference>
<dbReference type="PROSITE" id="PS51257">
    <property type="entry name" value="PROKAR_LIPOPROTEIN"/>
    <property type="match status" value="1"/>
</dbReference>
<accession>A0A017TD41</accession>